<organism evidence="4 5">
    <name type="scientific">Undibacterium arcticum</name>
    <dbReference type="NCBI Taxonomy" id="1762892"/>
    <lineage>
        <taxon>Bacteria</taxon>
        <taxon>Pseudomonadati</taxon>
        <taxon>Pseudomonadota</taxon>
        <taxon>Betaproteobacteria</taxon>
        <taxon>Burkholderiales</taxon>
        <taxon>Oxalobacteraceae</taxon>
        <taxon>Undibacterium</taxon>
    </lineage>
</organism>
<evidence type="ECO:0000256" key="2">
    <source>
        <dbReference type="ARBA" id="ARBA00022801"/>
    </source>
</evidence>
<accession>A0ABV7F0C2</accession>
<evidence type="ECO:0000256" key="1">
    <source>
        <dbReference type="ARBA" id="ARBA00022723"/>
    </source>
</evidence>
<keyword evidence="1" id="KW-0479">Metal-binding</keyword>
<dbReference type="Proteomes" id="UP001595530">
    <property type="component" value="Unassembled WGS sequence"/>
</dbReference>
<dbReference type="SUPFAM" id="SSF56784">
    <property type="entry name" value="HAD-like"/>
    <property type="match status" value="1"/>
</dbReference>
<sequence length="238" mass="26863">MQPKPRAAFFDIDNTLLNLKSMFSFQEYFYAHAPQQWRGRGDSYAHFVELLHSYPQRDDRLALNRFFYESYEGRRQADVSALAERWFASLLQQHGGRLWLPAALDLARRLKARGYLLVAVSGSCHEILTPVLRHLAFDHCLATRLEVQHGLYTGKILPPQVIGNGKAQALLEYARSHSLELQHCVACGDHITDLPMLEAVGMSYVVAGDSALEQVARIRNWPVLDAMNALHAADLAHA</sequence>
<evidence type="ECO:0000313" key="4">
    <source>
        <dbReference type="EMBL" id="MFC3107146.1"/>
    </source>
</evidence>
<dbReference type="EMBL" id="JBHRTP010000008">
    <property type="protein sequence ID" value="MFC3107146.1"/>
    <property type="molecule type" value="Genomic_DNA"/>
</dbReference>
<name>A0ABV7F0C2_9BURK</name>
<dbReference type="Pfam" id="PF12710">
    <property type="entry name" value="HAD"/>
    <property type="match status" value="1"/>
</dbReference>
<keyword evidence="2 4" id="KW-0378">Hydrolase</keyword>
<dbReference type="NCBIfam" id="TIGR01488">
    <property type="entry name" value="HAD-SF-IB"/>
    <property type="match status" value="1"/>
</dbReference>
<keyword evidence="3" id="KW-0460">Magnesium</keyword>
<dbReference type="InterPro" id="IPR023214">
    <property type="entry name" value="HAD_sf"/>
</dbReference>
<dbReference type="NCBIfam" id="TIGR01490">
    <property type="entry name" value="HAD-SF-IB-hyp1"/>
    <property type="match status" value="1"/>
</dbReference>
<comment type="caution">
    <text evidence="4">The sequence shown here is derived from an EMBL/GenBank/DDBJ whole genome shotgun (WGS) entry which is preliminary data.</text>
</comment>
<protein>
    <submittedName>
        <fullName evidence="4">HAD family hydrolase</fullName>
    </submittedName>
</protein>
<dbReference type="RefSeq" id="WP_390330903.1">
    <property type="nucleotide sequence ID" value="NZ_JBHRTP010000008.1"/>
</dbReference>
<gene>
    <name evidence="4" type="ORF">ACFOFO_04065</name>
</gene>
<dbReference type="Gene3D" id="1.20.1440.100">
    <property type="entry name" value="SG protein - dephosphorylation function"/>
    <property type="match status" value="1"/>
</dbReference>
<dbReference type="GO" id="GO:0016787">
    <property type="term" value="F:hydrolase activity"/>
    <property type="evidence" value="ECO:0007669"/>
    <property type="project" value="UniProtKB-KW"/>
</dbReference>
<dbReference type="PANTHER" id="PTHR43344:SF13">
    <property type="entry name" value="PHOSPHATASE RV3661-RELATED"/>
    <property type="match status" value="1"/>
</dbReference>
<proteinExistence type="predicted"/>
<reference evidence="5" key="1">
    <citation type="journal article" date="2019" name="Int. J. Syst. Evol. Microbiol.">
        <title>The Global Catalogue of Microorganisms (GCM) 10K type strain sequencing project: providing services to taxonomists for standard genome sequencing and annotation.</title>
        <authorList>
            <consortium name="The Broad Institute Genomics Platform"/>
            <consortium name="The Broad Institute Genome Sequencing Center for Infectious Disease"/>
            <person name="Wu L."/>
            <person name="Ma J."/>
        </authorList>
    </citation>
    <scope>NUCLEOTIDE SEQUENCE [LARGE SCALE GENOMIC DNA]</scope>
    <source>
        <strain evidence="5">KCTC 42986</strain>
    </source>
</reference>
<dbReference type="PANTHER" id="PTHR43344">
    <property type="entry name" value="PHOSPHOSERINE PHOSPHATASE"/>
    <property type="match status" value="1"/>
</dbReference>
<dbReference type="InterPro" id="IPR050582">
    <property type="entry name" value="HAD-like_SerB"/>
</dbReference>
<evidence type="ECO:0000313" key="5">
    <source>
        <dbReference type="Proteomes" id="UP001595530"/>
    </source>
</evidence>
<evidence type="ECO:0000256" key="3">
    <source>
        <dbReference type="ARBA" id="ARBA00022842"/>
    </source>
</evidence>
<keyword evidence="5" id="KW-1185">Reference proteome</keyword>
<dbReference type="Gene3D" id="3.40.50.1000">
    <property type="entry name" value="HAD superfamily/HAD-like"/>
    <property type="match status" value="1"/>
</dbReference>
<dbReference type="InterPro" id="IPR006385">
    <property type="entry name" value="HAD_hydro_SerB1"/>
</dbReference>
<dbReference type="InterPro" id="IPR036412">
    <property type="entry name" value="HAD-like_sf"/>
</dbReference>